<name>A0AAV4AWS7_9GAST</name>
<accession>A0AAV4AWS7</accession>
<feature type="compositionally biased region" description="Basic and acidic residues" evidence="1">
    <location>
        <begin position="12"/>
        <end position="44"/>
    </location>
</feature>
<organism evidence="2 3">
    <name type="scientific">Plakobranchus ocellatus</name>
    <dbReference type="NCBI Taxonomy" id="259542"/>
    <lineage>
        <taxon>Eukaryota</taxon>
        <taxon>Metazoa</taxon>
        <taxon>Spiralia</taxon>
        <taxon>Lophotrochozoa</taxon>
        <taxon>Mollusca</taxon>
        <taxon>Gastropoda</taxon>
        <taxon>Heterobranchia</taxon>
        <taxon>Euthyneura</taxon>
        <taxon>Panpulmonata</taxon>
        <taxon>Sacoglossa</taxon>
        <taxon>Placobranchoidea</taxon>
        <taxon>Plakobranchidae</taxon>
        <taxon>Plakobranchus</taxon>
    </lineage>
</organism>
<dbReference type="Proteomes" id="UP000735302">
    <property type="component" value="Unassembled WGS sequence"/>
</dbReference>
<dbReference type="EMBL" id="BLXT01004267">
    <property type="protein sequence ID" value="GFO11295.1"/>
    <property type="molecule type" value="Genomic_DNA"/>
</dbReference>
<protein>
    <submittedName>
        <fullName evidence="2">Uncharacterized protein</fullName>
    </submittedName>
</protein>
<keyword evidence="3" id="KW-1185">Reference proteome</keyword>
<evidence type="ECO:0000313" key="2">
    <source>
        <dbReference type="EMBL" id="GFO11295.1"/>
    </source>
</evidence>
<evidence type="ECO:0000313" key="3">
    <source>
        <dbReference type="Proteomes" id="UP000735302"/>
    </source>
</evidence>
<comment type="caution">
    <text evidence="2">The sequence shown here is derived from an EMBL/GenBank/DDBJ whole genome shotgun (WGS) entry which is preliminary data.</text>
</comment>
<reference evidence="2 3" key="1">
    <citation type="journal article" date="2021" name="Elife">
        <title>Chloroplast acquisition without the gene transfer in kleptoplastic sea slugs, Plakobranchus ocellatus.</title>
        <authorList>
            <person name="Maeda T."/>
            <person name="Takahashi S."/>
            <person name="Yoshida T."/>
            <person name="Shimamura S."/>
            <person name="Takaki Y."/>
            <person name="Nagai Y."/>
            <person name="Toyoda A."/>
            <person name="Suzuki Y."/>
            <person name="Arimoto A."/>
            <person name="Ishii H."/>
            <person name="Satoh N."/>
            <person name="Nishiyama T."/>
            <person name="Hasebe M."/>
            <person name="Maruyama T."/>
            <person name="Minagawa J."/>
            <person name="Obokata J."/>
            <person name="Shigenobu S."/>
        </authorList>
    </citation>
    <scope>NUCLEOTIDE SEQUENCE [LARGE SCALE GENOMIC DNA]</scope>
</reference>
<dbReference type="AlphaFoldDB" id="A0AAV4AWS7"/>
<feature type="region of interest" description="Disordered" evidence="1">
    <location>
        <begin position="1"/>
        <end position="44"/>
    </location>
</feature>
<proteinExistence type="predicted"/>
<evidence type="ECO:0000256" key="1">
    <source>
        <dbReference type="SAM" id="MobiDB-lite"/>
    </source>
</evidence>
<sequence length="98" mass="11425">MKSSLKYWTDQTMRRQHDQTMRRQHDQTMRRQHDQTMRRQHDQTRGLVVIAGHSLSGMVNYGTGSPNALSKHAGQQVLDTHWTRLCLTRIHDESGQTA</sequence>
<gene>
    <name evidence="2" type="ORF">PoB_003780000</name>
</gene>